<comment type="caution">
    <text evidence="1">The sequence shown here is derived from an EMBL/GenBank/DDBJ whole genome shotgun (WGS) entry which is preliminary data.</text>
</comment>
<organism evidence="1 2">
    <name type="scientific">candidate division WWE3 bacterium</name>
    <dbReference type="NCBI Taxonomy" id="2053526"/>
    <lineage>
        <taxon>Bacteria</taxon>
        <taxon>Katanobacteria</taxon>
    </lineage>
</organism>
<evidence type="ECO:0000313" key="2">
    <source>
        <dbReference type="Proteomes" id="UP000265540"/>
    </source>
</evidence>
<reference evidence="1 2" key="1">
    <citation type="journal article" date="2017" name="ISME J.">
        <title>Energy and carbon metabolisms in a deep terrestrial subsurface fluid microbial community.</title>
        <authorList>
            <person name="Momper L."/>
            <person name="Jungbluth S.P."/>
            <person name="Lee M.D."/>
            <person name="Amend J.P."/>
        </authorList>
    </citation>
    <scope>NUCLEOTIDE SEQUENCE [LARGE SCALE GENOMIC DNA]</scope>
    <source>
        <strain evidence="1">SURF_46</strain>
    </source>
</reference>
<accession>A0A3A4ZF45</accession>
<evidence type="ECO:0000313" key="1">
    <source>
        <dbReference type="EMBL" id="RJR27779.1"/>
    </source>
</evidence>
<protein>
    <submittedName>
        <fullName evidence="1">Uncharacterized protein</fullName>
    </submittedName>
</protein>
<name>A0A3A4ZF45_UNCKA</name>
<proteinExistence type="predicted"/>
<sequence>MAFQLSVAWPPVYNYSFDMPTKLKSTLAAGVTAGVSSIQVTASNWSQYIVRGDFVVLGASSATGHLGKTEVVQVSDGTTNPFTTVAPTVNAYSAGDSVEVFGSRVAGGWQFNGDASLIGTGIYQFLGDPYSVGFDVDGCLQRLSKTVGTTNSYLNHALEDHFLMNTFHRAMCYYKLVDVVSSPFFAMTDGAGTYGSAALSSGEGKSVISILSAGSVPASTPQLYFQMGSTNVFTALYIDLVTVGHAKLTSGAGVGYISLPTSILGSIDCSFKVRVRPSFFVNSLGVSGFKQTLKHKSSVAISLEFEANNDTIRDLEVLKFWQDRGCKLILENDIGSGSTLSLQSKVAPLILGTIDYSINKRFWNQNLNRVNFTFEGE</sequence>
<dbReference type="EMBL" id="QZJF01000007">
    <property type="protein sequence ID" value="RJR27779.1"/>
    <property type="molecule type" value="Genomic_DNA"/>
</dbReference>
<gene>
    <name evidence="1" type="ORF">C4561_01605</name>
</gene>
<dbReference type="Proteomes" id="UP000265540">
    <property type="component" value="Unassembled WGS sequence"/>
</dbReference>
<dbReference type="AlphaFoldDB" id="A0A3A4ZF45"/>